<dbReference type="GO" id="GO:0005737">
    <property type="term" value="C:cytoplasm"/>
    <property type="evidence" value="ECO:0007669"/>
    <property type="project" value="TreeGrafter"/>
</dbReference>
<dbReference type="Pfam" id="PF00271">
    <property type="entry name" value="Helicase_C"/>
    <property type="match status" value="1"/>
</dbReference>
<dbReference type="GO" id="GO:0009378">
    <property type="term" value="F:four-way junction helicase activity"/>
    <property type="evidence" value="ECO:0007669"/>
    <property type="project" value="TreeGrafter"/>
</dbReference>
<dbReference type="SMART" id="SM00490">
    <property type="entry name" value="HELICc"/>
    <property type="match status" value="1"/>
</dbReference>
<evidence type="ECO:0000259" key="9">
    <source>
        <dbReference type="PROSITE" id="PS51192"/>
    </source>
</evidence>
<dbReference type="AlphaFoldDB" id="A0A8H7A6J2"/>
<dbReference type="EC" id="5.6.2.4" evidence="7"/>
<dbReference type="GO" id="GO:0005694">
    <property type="term" value="C:chromosome"/>
    <property type="evidence" value="ECO:0007669"/>
    <property type="project" value="TreeGrafter"/>
</dbReference>
<dbReference type="RefSeq" id="XP_036636876.1">
    <property type="nucleotide sequence ID" value="XM_036771031.1"/>
</dbReference>
<dbReference type="GeneID" id="59371222"/>
<dbReference type="InterPro" id="IPR027417">
    <property type="entry name" value="P-loop_NTPase"/>
</dbReference>
<dbReference type="GO" id="GO:0043138">
    <property type="term" value="F:3'-5' DNA helicase activity"/>
    <property type="evidence" value="ECO:0007669"/>
    <property type="project" value="UniProtKB-EC"/>
</dbReference>
<dbReference type="Gene3D" id="3.40.50.300">
    <property type="entry name" value="P-loop containing nucleotide triphosphate hydrolases"/>
    <property type="match status" value="2"/>
</dbReference>
<feature type="domain" description="Helicase ATP-binding" evidence="9">
    <location>
        <begin position="57"/>
        <end position="243"/>
    </location>
</feature>
<dbReference type="InterPro" id="IPR011545">
    <property type="entry name" value="DEAD/DEAH_box_helicase_dom"/>
</dbReference>
<dbReference type="GO" id="GO:0005524">
    <property type="term" value="F:ATP binding"/>
    <property type="evidence" value="ECO:0007669"/>
    <property type="project" value="UniProtKB-KW"/>
</dbReference>
<comment type="catalytic activity">
    <reaction evidence="6">
        <text>Couples ATP hydrolysis with the unwinding of duplex DNA by translocating in the 3'-5' direction.</text>
        <dbReference type="EC" id="5.6.2.4"/>
    </reaction>
</comment>
<evidence type="ECO:0000256" key="4">
    <source>
        <dbReference type="ARBA" id="ARBA00023125"/>
    </source>
</evidence>
<feature type="region of interest" description="Disordered" evidence="8">
    <location>
        <begin position="471"/>
        <end position="491"/>
    </location>
</feature>
<keyword evidence="12" id="KW-1185">Reference proteome</keyword>
<evidence type="ECO:0000259" key="10">
    <source>
        <dbReference type="PROSITE" id="PS51194"/>
    </source>
</evidence>
<sequence length="635" mass="71750">MPPQCRHFQTPKEDLQQKSSGTCVTKRPSNVDAIWVDQVIAPKLGYSMLKDWQVELACTMFRKEDVVCIAPTGSGKSALLHIPLMAAKTANSCVLGMSVAPTKSLCDDQARAATDRGLKAVAVYSDSLRAAAAKGKDLMEEIRKDEWDLFIIPPELLHSDEINKFLHAQTPGSQSEVAQLDLVFIDECHLVREHGDDFRQAYSRIGQIRGRLDFRIPWVAVTATLPPGKITNDVLQSLGFEEGDYKMHRMRVDVPNIQYIPRFFEHSISTSTFFDISWVIPVVAGFLQSLVPLDWDDRDKIIMPFYSLLSDDYRRVYISAYRKGTTQVLVGTDTLTCGMDVADIEQVIILGVPPTPERLSQQIGRAGHNGKPAHAYVYAPQRVRIKEDDELTGSQKEANEAVYRSKMNVALLHWFNPSSERCPRSVFCGYYGDEFIPVDNCCIYHCPGDYDVCKIEIERWVDAFQKLSDSSKATQRPEAPLPSTEPSKQSTAELPLKEAIIGLTNDLPTKPESKSHRVIDKTIMYPAARWIISAWAERTWLSAREDNTLLPHSAFLAKFLQDRLCSRMHTVTSVEKLQELLPEWGYLPTHGQQLVDVCDKILTVFDTLWKERECKGNLKMAAQCKPSRGRIQRNE</sequence>
<name>A0A8H7A6J2_PLEOS</name>
<dbReference type="GO" id="GO:0003677">
    <property type="term" value="F:DNA binding"/>
    <property type="evidence" value="ECO:0007669"/>
    <property type="project" value="UniProtKB-KW"/>
</dbReference>
<dbReference type="PANTHER" id="PTHR13710:SF105">
    <property type="entry name" value="ATP-DEPENDENT DNA HELICASE Q1"/>
    <property type="match status" value="1"/>
</dbReference>
<dbReference type="SMART" id="SM00487">
    <property type="entry name" value="DEXDc"/>
    <property type="match status" value="1"/>
</dbReference>
<dbReference type="InterPro" id="IPR001650">
    <property type="entry name" value="Helicase_C-like"/>
</dbReference>
<dbReference type="VEuPathDB" id="FungiDB:PC9H_001381"/>
<feature type="region of interest" description="Disordered" evidence="8">
    <location>
        <begin position="1"/>
        <end position="23"/>
    </location>
</feature>
<dbReference type="Proteomes" id="UP000623687">
    <property type="component" value="Unassembled WGS sequence"/>
</dbReference>
<dbReference type="PROSITE" id="PS51192">
    <property type="entry name" value="HELICASE_ATP_BIND_1"/>
    <property type="match status" value="1"/>
</dbReference>
<dbReference type="InterPro" id="IPR014001">
    <property type="entry name" value="Helicase_ATP-bd"/>
</dbReference>
<comment type="similarity">
    <text evidence="1">Belongs to the helicase family. RecQ subfamily.</text>
</comment>
<keyword evidence="4" id="KW-0238">DNA-binding</keyword>
<protein>
    <recommendedName>
        <fullName evidence="7">DNA 3'-5' helicase</fullName>
        <ecNumber evidence="7">5.6.2.4</ecNumber>
    </recommendedName>
</protein>
<feature type="domain" description="Helicase C-terminal" evidence="10">
    <location>
        <begin position="249"/>
        <end position="413"/>
    </location>
</feature>
<evidence type="ECO:0000256" key="5">
    <source>
        <dbReference type="ARBA" id="ARBA00023235"/>
    </source>
</evidence>
<evidence type="ECO:0000313" key="12">
    <source>
        <dbReference type="Proteomes" id="UP000623687"/>
    </source>
</evidence>
<dbReference type="Pfam" id="PF00270">
    <property type="entry name" value="DEAD"/>
    <property type="match status" value="1"/>
</dbReference>
<reference evidence="11" key="1">
    <citation type="submission" date="2019-07" db="EMBL/GenBank/DDBJ databases">
        <authorList>
            <person name="Palmer J.M."/>
        </authorList>
    </citation>
    <scope>NUCLEOTIDE SEQUENCE</scope>
    <source>
        <strain evidence="11">PC9</strain>
    </source>
</reference>
<dbReference type="SUPFAM" id="SSF52540">
    <property type="entry name" value="P-loop containing nucleoside triphosphate hydrolases"/>
    <property type="match status" value="1"/>
</dbReference>
<proteinExistence type="inferred from homology"/>
<keyword evidence="3" id="KW-0067">ATP-binding</keyword>
<evidence type="ECO:0000256" key="1">
    <source>
        <dbReference type="ARBA" id="ARBA00005446"/>
    </source>
</evidence>
<keyword evidence="2" id="KW-0547">Nucleotide-binding</keyword>
<dbReference type="OrthoDB" id="2995840at2759"/>
<evidence type="ECO:0000256" key="2">
    <source>
        <dbReference type="ARBA" id="ARBA00022741"/>
    </source>
</evidence>
<dbReference type="PROSITE" id="PS51194">
    <property type="entry name" value="HELICASE_CTER"/>
    <property type="match status" value="1"/>
</dbReference>
<dbReference type="EMBL" id="JACETU010000001">
    <property type="protein sequence ID" value="KAF7441032.1"/>
    <property type="molecule type" value="Genomic_DNA"/>
</dbReference>
<comment type="caution">
    <text evidence="11">The sequence shown here is derived from an EMBL/GenBank/DDBJ whole genome shotgun (WGS) entry which is preliminary data.</text>
</comment>
<evidence type="ECO:0000256" key="3">
    <source>
        <dbReference type="ARBA" id="ARBA00022840"/>
    </source>
</evidence>
<evidence type="ECO:0000313" key="11">
    <source>
        <dbReference type="EMBL" id="KAF7441032.1"/>
    </source>
</evidence>
<dbReference type="PANTHER" id="PTHR13710">
    <property type="entry name" value="DNA HELICASE RECQ FAMILY MEMBER"/>
    <property type="match status" value="1"/>
</dbReference>
<evidence type="ECO:0000256" key="8">
    <source>
        <dbReference type="SAM" id="MobiDB-lite"/>
    </source>
</evidence>
<gene>
    <name evidence="11" type="ORF">PC9H_001381</name>
</gene>
<accession>A0A8H7A6J2</accession>
<evidence type="ECO:0000256" key="6">
    <source>
        <dbReference type="ARBA" id="ARBA00034617"/>
    </source>
</evidence>
<organism evidence="11 12">
    <name type="scientific">Pleurotus ostreatus</name>
    <name type="common">Oyster mushroom</name>
    <name type="synonym">White-rot fungus</name>
    <dbReference type="NCBI Taxonomy" id="5322"/>
    <lineage>
        <taxon>Eukaryota</taxon>
        <taxon>Fungi</taxon>
        <taxon>Dikarya</taxon>
        <taxon>Basidiomycota</taxon>
        <taxon>Agaricomycotina</taxon>
        <taxon>Agaricomycetes</taxon>
        <taxon>Agaricomycetidae</taxon>
        <taxon>Agaricales</taxon>
        <taxon>Pleurotineae</taxon>
        <taxon>Pleurotaceae</taxon>
        <taxon>Pleurotus</taxon>
    </lineage>
</organism>
<evidence type="ECO:0000256" key="7">
    <source>
        <dbReference type="ARBA" id="ARBA00034808"/>
    </source>
</evidence>
<keyword evidence="5" id="KW-0413">Isomerase</keyword>
<dbReference type="GO" id="GO:0000724">
    <property type="term" value="P:double-strand break repair via homologous recombination"/>
    <property type="evidence" value="ECO:0007669"/>
    <property type="project" value="TreeGrafter"/>
</dbReference>